<keyword evidence="3 7" id="KW-0597">Phosphoprotein</keyword>
<evidence type="ECO:0000256" key="4">
    <source>
        <dbReference type="ARBA" id="ARBA00022679"/>
    </source>
</evidence>
<gene>
    <name evidence="12" type="ORF">LRX75_02785</name>
</gene>
<dbReference type="SMART" id="SM00065">
    <property type="entry name" value="GAF"/>
    <property type="match status" value="1"/>
</dbReference>
<keyword evidence="5" id="KW-0418">Kinase</keyword>
<name>A0A9X1NR92_9HYPH</name>
<dbReference type="SUPFAM" id="SSF55874">
    <property type="entry name" value="ATPase domain of HSP90 chaperone/DNA topoisomerase II/histidine kinase"/>
    <property type="match status" value="1"/>
</dbReference>
<proteinExistence type="predicted"/>
<dbReference type="SUPFAM" id="SSF52172">
    <property type="entry name" value="CheY-like"/>
    <property type="match status" value="3"/>
</dbReference>
<evidence type="ECO:0000256" key="7">
    <source>
        <dbReference type="PROSITE-ProRule" id="PRU00169"/>
    </source>
</evidence>
<feature type="transmembrane region" description="Helical" evidence="9">
    <location>
        <begin position="20"/>
        <end position="42"/>
    </location>
</feature>
<keyword evidence="6" id="KW-0902">Two-component regulatory system</keyword>
<dbReference type="Gene3D" id="3.30.450.40">
    <property type="match status" value="1"/>
</dbReference>
<dbReference type="SUPFAM" id="SSF47384">
    <property type="entry name" value="Homodimeric domain of signal transducing histidine kinase"/>
    <property type="match status" value="1"/>
</dbReference>
<feature type="domain" description="Response regulatory" evidence="11">
    <location>
        <begin position="768"/>
        <end position="881"/>
    </location>
</feature>
<comment type="caution">
    <text evidence="12">The sequence shown here is derived from an EMBL/GenBank/DDBJ whole genome shotgun (WGS) entry which is preliminary data.</text>
</comment>
<organism evidence="12 13">
    <name type="scientific">Rhizobium quercicola</name>
    <dbReference type="NCBI Taxonomy" id="2901226"/>
    <lineage>
        <taxon>Bacteria</taxon>
        <taxon>Pseudomonadati</taxon>
        <taxon>Pseudomonadota</taxon>
        <taxon>Alphaproteobacteria</taxon>
        <taxon>Hyphomicrobiales</taxon>
        <taxon>Rhizobiaceae</taxon>
        <taxon>Rhizobium/Agrobacterium group</taxon>
        <taxon>Rhizobium</taxon>
    </lineage>
</organism>
<dbReference type="RefSeq" id="WP_231811691.1">
    <property type="nucleotide sequence ID" value="NZ_JAJOZR010000001.1"/>
</dbReference>
<dbReference type="Gene3D" id="3.40.50.2300">
    <property type="match status" value="3"/>
</dbReference>
<evidence type="ECO:0000256" key="6">
    <source>
        <dbReference type="ARBA" id="ARBA00023012"/>
    </source>
</evidence>
<dbReference type="GO" id="GO:0000155">
    <property type="term" value="F:phosphorelay sensor kinase activity"/>
    <property type="evidence" value="ECO:0007669"/>
    <property type="project" value="InterPro"/>
</dbReference>
<dbReference type="SMART" id="SM00387">
    <property type="entry name" value="HATPase_c"/>
    <property type="match status" value="1"/>
</dbReference>
<dbReference type="Gene3D" id="1.10.287.130">
    <property type="match status" value="1"/>
</dbReference>
<dbReference type="CDD" id="cd16922">
    <property type="entry name" value="HATPase_EvgS-ArcB-TorS-like"/>
    <property type="match status" value="1"/>
</dbReference>
<feature type="modified residue" description="4-aspartylphosphate" evidence="7">
    <location>
        <position position="939"/>
    </location>
</feature>
<keyword evidence="4" id="KW-0808">Transferase</keyword>
<dbReference type="Proteomes" id="UP001139089">
    <property type="component" value="Unassembled WGS sequence"/>
</dbReference>
<feature type="transmembrane region" description="Helical" evidence="9">
    <location>
        <begin position="189"/>
        <end position="215"/>
    </location>
</feature>
<dbReference type="FunFam" id="3.30.565.10:FF:000010">
    <property type="entry name" value="Sensor histidine kinase RcsC"/>
    <property type="match status" value="1"/>
</dbReference>
<dbReference type="InterPro" id="IPR011006">
    <property type="entry name" value="CheY-like_superfamily"/>
</dbReference>
<dbReference type="PRINTS" id="PR00344">
    <property type="entry name" value="BCTRLSENSOR"/>
</dbReference>
<dbReference type="InterPro" id="IPR007891">
    <property type="entry name" value="CHASE3"/>
</dbReference>
<dbReference type="CDD" id="cd17546">
    <property type="entry name" value="REC_hyHK_CKI1_RcsC-like"/>
    <property type="match status" value="1"/>
</dbReference>
<dbReference type="Pfam" id="PF00512">
    <property type="entry name" value="HisKA"/>
    <property type="match status" value="1"/>
</dbReference>
<evidence type="ECO:0000256" key="1">
    <source>
        <dbReference type="ARBA" id="ARBA00000085"/>
    </source>
</evidence>
<dbReference type="InterPro" id="IPR036890">
    <property type="entry name" value="HATPase_C_sf"/>
</dbReference>
<dbReference type="SMART" id="SM00448">
    <property type="entry name" value="REC"/>
    <property type="match status" value="3"/>
</dbReference>
<dbReference type="SUPFAM" id="SSF55781">
    <property type="entry name" value="GAF domain-like"/>
    <property type="match status" value="1"/>
</dbReference>
<keyword evidence="9" id="KW-1133">Transmembrane helix</keyword>
<dbReference type="PROSITE" id="PS50109">
    <property type="entry name" value="HIS_KIN"/>
    <property type="match status" value="1"/>
</dbReference>
<dbReference type="InterPro" id="IPR029016">
    <property type="entry name" value="GAF-like_dom_sf"/>
</dbReference>
<dbReference type="InterPro" id="IPR003661">
    <property type="entry name" value="HisK_dim/P_dom"/>
</dbReference>
<dbReference type="CDD" id="cd00156">
    <property type="entry name" value="REC"/>
    <property type="match status" value="1"/>
</dbReference>
<evidence type="ECO:0000256" key="3">
    <source>
        <dbReference type="ARBA" id="ARBA00022553"/>
    </source>
</evidence>
<accession>A0A9X1NR92</accession>
<evidence type="ECO:0000259" key="10">
    <source>
        <dbReference type="PROSITE" id="PS50109"/>
    </source>
</evidence>
<dbReference type="EC" id="2.7.13.3" evidence="2"/>
<dbReference type="CDD" id="cd19410">
    <property type="entry name" value="HK9-like_sensor"/>
    <property type="match status" value="1"/>
</dbReference>
<keyword evidence="13" id="KW-1185">Reference proteome</keyword>
<dbReference type="Pfam" id="PF02518">
    <property type="entry name" value="HATPase_c"/>
    <property type="match status" value="1"/>
</dbReference>
<protein>
    <recommendedName>
        <fullName evidence="2">histidine kinase</fullName>
        <ecNumber evidence="2">2.7.13.3</ecNumber>
    </recommendedName>
</protein>
<evidence type="ECO:0000256" key="8">
    <source>
        <dbReference type="SAM" id="MobiDB-lite"/>
    </source>
</evidence>
<keyword evidence="9" id="KW-0812">Transmembrane</keyword>
<evidence type="ECO:0000256" key="9">
    <source>
        <dbReference type="SAM" id="Phobius"/>
    </source>
</evidence>
<feature type="domain" description="Response regulatory" evidence="11">
    <location>
        <begin position="890"/>
        <end position="1006"/>
    </location>
</feature>
<dbReference type="CDD" id="cd00082">
    <property type="entry name" value="HisKA"/>
    <property type="match status" value="1"/>
</dbReference>
<dbReference type="SMART" id="SM00388">
    <property type="entry name" value="HisKA"/>
    <property type="match status" value="1"/>
</dbReference>
<feature type="domain" description="Histidine kinase" evidence="10">
    <location>
        <begin position="482"/>
        <end position="708"/>
    </location>
</feature>
<evidence type="ECO:0000256" key="5">
    <source>
        <dbReference type="ARBA" id="ARBA00022777"/>
    </source>
</evidence>
<evidence type="ECO:0000259" key="11">
    <source>
        <dbReference type="PROSITE" id="PS50110"/>
    </source>
</evidence>
<comment type="catalytic activity">
    <reaction evidence="1">
        <text>ATP + protein L-histidine = ADP + protein N-phospho-L-histidine.</text>
        <dbReference type="EC" id="2.7.13.3"/>
    </reaction>
</comment>
<dbReference type="InterPro" id="IPR003594">
    <property type="entry name" value="HATPase_dom"/>
</dbReference>
<feature type="modified residue" description="4-aspartylphosphate" evidence="7">
    <location>
        <position position="1091"/>
    </location>
</feature>
<dbReference type="InterPro" id="IPR036097">
    <property type="entry name" value="HisK_dim/P_sf"/>
</dbReference>
<dbReference type="InterPro" id="IPR003018">
    <property type="entry name" value="GAF"/>
</dbReference>
<dbReference type="Pfam" id="PF05227">
    <property type="entry name" value="CHASE3"/>
    <property type="match status" value="1"/>
</dbReference>
<dbReference type="InterPro" id="IPR004358">
    <property type="entry name" value="Sig_transdc_His_kin-like_C"/>
</dbReference>
<feature type="region of interest" description="Disordered" evidence="8">
    <location>
        <begin position="433"/>
        <end position="452"/>
    </location>
</feature>
<evidence type="ECO:0000313" key="13">
    <source>
        <dbReference type="Proteomes" id="UP001139089"/>
    </source>
</evidence>
<dbReference type="PANTHER" id="PTHR45339">
    <property type="entry name" value="HYBRID SIGNAL TRANSDUCTION HISTIDINE KINASE J"/>
    <property type="match status" value="1"/>
</dbReference>
<feature type="compositionally biased region" description="Basic and acidic residues" evidence="8">
    <location>
        <begin position="443"/>
        <end position="452"/>
    </location>
</feature>
<dbReference type="PANTHER" id="PTHR45339:SF1">
    <property type="entry name" value="HYBRID SIGNAL TRANSDUCTION HISTIDINE KINASE J"/>
    <property type="match status" value="1"/>
</dbReference>
<feature type="domain" description="Response regulatory" evidence="11">
    <location>
        <begin position="1036"/>
        <end position="1158"/>
    </location>
</feature>
<dbReference type="Pfam" id="PF13185">
    <property type="entry name" value="GAF_2"/>
    <property type="match status" value="1"/>
</dbReference>
<evidence type="ECO:0000256" key="2">
    <source>
        <dbReference type="ARBA" id="ARBA00012438"/>
    </source>
</evidence>
<feature type="compositionally biased region" description="Basic and acidic residues" evidence="8">
    <location>
        <begin position="404"/>
        <end position="424"/>
    </location>
</feature>
<sequence length="1160" mass="126808">MTAIHQPRTSSLKLGLDPVVAFSLAGALAFFLISGAVAYLNLHTLRVNNDKIVHTHEVIVALGKLLSSAQDAETGQRGFLLTDNARYLDPYNVAVLAVPRHLNDIARLVKNNPAQGRRIEAVRLSVDAKFAELRETIELRRTQGLPAALAVVNSDRGKAAMDAIRSQLSEMGQEETRQRQQWLGEMDDAYGTALVSSIFSGILGLLLTVAIGVLIRRATLARRREDWLQAGQVGLSTAVMGDQRTEQLGDGILTFLADYAGAVAGAIFVGDKGIFQRSSTYGVPDGADIPRQFKLREGLLGQAAAGEKAVLVGDIPDGYLSFGSALGRDKPRHLVISPAIIDGEVNAVIELGFLRPIDESVLALLEQAAATIATAVRSANYRTDLQNLLAETQRQSEELQVQSEELRVSNEELEEQGRALKESQARLEQQQVELEQTNSQLEEQTRQLETQRDDLERVNGAVQLKARELEQASRYKSDFLANMSHELRTPLNSLLILAKLLADNSDDNLTGEQVKYAQTIESSGNDLLTLINDILDLSKIEAGHIDIRPEAVSVERLANNLRQVFDPVAKNKQLDFTVEIAPECPPVIETDLQRLEQVLKNLLSNAFKFTAAGTVSVAIRRSGTALGGGEGQIALAVTDSGIGIAEDQQRNIFEAFHQADGTISRRYGGTGLGLSISRELVRLLGGAIHLESQPGQGSTFTITIPETYDATRVAARQPRESAAAAPAAPAPLRPPVSVPAIEQRETPAVSRARLVNDDRAAPSDNKRVLLIIEDDVTFAAILRDLSREMGFRTLVAGTAQEALELARQFMPSAIVLDVGLPDQSGLSVLDRLKRDVQTRHIPIHMVSGDDHAETALSLGAVGYMLKPVKREQLVEVLQKLEAKLSQRVHRVLIVEDNDVQREAVARLLTSHDVETVTAGTAAECLKLLQEQTFDCIVLDLSLPDASGYSLLETLSQDSERAFPPVIVYTGRVLSADDELQLRRYSKSIIIKGAKSPERLLDEVSLFLHQVVSDLPAEQQKMIRKARSRDALLEGRRILVVEDDVRNVYALTNILEPRGAVIEIARNGQEALDALAKSAGQPGAGIDLVLMDVMMPVMDGLTATREIRKNSQWKKLPIITLTAKAMPDDQQRCIEAGANDYMAKPLDVEKLLSLVRVWMPR</sequence>
<dbReference type="InterPro" id="IPR001789">
    <property type="entry name" value="Sig_transdc_resp-reg_receiver"/>
</dbReference>
<dbReference type="PROSITE" id="PS50110">
    <property type="entry name" value="RESPONSE_REGULATORY"/>
    <property type="match status" value="3"/>
</dbReference>
<feature type="region of interest" description="Disordered" evidence="8">
    <location>
        <begin position="399"/>
        <end position="424"/>
    </location>
</feature>
<reference evidence="12" key="1">
    <citation type="submission" date="2021-12" db="EMBL/GenBank/DDBJ databases">
        <authorList>
            <person name="Li Y."/>
        </authorList>
    </citation>
    <scope>NUCLEOTIDE SEQUENCE</scope>
    <source>
        <strain evidence="12">DKSPLA3</strain>
    </source>
</reference>
<dbReference type="EMBL" id="JAJOZR010000001">
    <property type="protein sequence ID" value="MCD7107961.1"/>
    <property type="molecule type" value="Genomic_DNA"/>
</dbReference>
<dbReference type="Gene3D" id="3.30.565.10">
    <property type="entry name" value="Histidine kinase-like ATPase, C-terminal domain"/>
    <property type="match status" value="1"/>
</dbReference>
<keyword evidence="9" id="KW-0472">Membrane</keyword>
<evidence type="ECO:0000313" key="12">
    <source>
        <dbReference type="EMBL" id="MCD7107961.1"/>
    </source>
</evidence>
<dbReference type="InterPro" id="IPR005467">
    <property type="entry name" value="His_kinase_dom"/>
</dbReference>
<feature type="modified residue" description="4-aspartylphosphate" evidence="7">
    <location>
        <position position="817"/>
    </location>
</feature>
<dbReference type="AlphaFoldDB" id="A0A9X1NR92"/>
<dbReference type="Pfam" id="PF00072">
    <property type="entry name" value="Response_reg"/>
    <property type="match status" value="3"/>
</dbReference>